<organism evidence="1 2">
    <name type="scientific">Pluteus cervinus</name>
    <dbReference type="NCBI Taxonomy" id="181527"/>
    <lineage>
        <taxon>Eukaryota</taxon>
        <taxon>Fungi</taxon>
        <taxon>Dikarya</taxon>
        <taxon>Basidiomycota</taxon>
        <taxon>Agaricomycotina</taxon>
        <taxon>Agaricomycetes</taxon>
        <taxon>Agaricomycetidae</taxon>
        <taxon>Agaricales</taxon>
        <taxon>Pluteineae</taxon>
        <taxon>Pluteaceae</taxon>
        <taxon>Pluteus</taxon>
    </lineage>
</organism>
<proteinExistence type="predicted"/>
<dbReference type="Proteomes" id="UP000308600">
    <property type="component" value="Unassembled WGS sequence"/>
</dbReference>
<name>A0ACD3AGP7_9AGAR</name>
<accession>A0ACD3AGP7</accession>
<sequence length="54" mass="6237">MLGLFLVILTFILQVLLDGGAVAPFQLRWVERATTTLNPMFVLYRWKNAPLYPQ</sequence>
<dbReference type="EMBL" id="ML208462">
    <property type="protein sequence ID" value="TFK64767.1"/>
    <property type="molecule type" value="Genomic_DNA"/>
</dbReference>
<evidence type="ECO:0000313" key="1">
    <source>
        <dbReference type="EMBL" id="TFK64767.1"/>
    </source>
</evidence>
<evidence type="ECO:0000313" key="2">
    <source>
        <dbReference type="Proteomes" id="UP000308600"/>
    </source>
</evidence>
<protein>
    <submittedName>
        <fullName evidence="1">Uncharacterized protein</fullName>
    </submittedName>
</protein>
<reference evidence="1 2" key="1">
    <citation type="journal article" date="2019" name="Nat. Ecol. Evol.">
        <title>Megaphylogeny resolves global patterns of mushroom evolution.</title>
        <authorList>
            <person name="Varga T."/>
            <person name="Krizsan K."/>
            <person name="Foldi C."/>
            <person name="Dima B."/>
            <person name="Sanchez-Garcia M."/>
            <person name="Sanchez-Ramirez S."/>
            <person name="Szollosi G.J."/>
            <person name="Szarkandi J.G."/>
            <person name="Papp V."/>
            <person name="Albert L."/>
            <person name="Andreopoulos W."/>
            <person name="Angelini C."/>
            <person name="Antonin V."/>
            <person name="Barry K.W."/>
            <person name="Bougher N.L."/>
            <person name="Buchanan P."/>
            <person name="Buyck B."/>
            <person name="Bense V."/>
            <person name="Catcheside P."/>
            <person name="Chovatia M."/>
            <person name="Cooper J."/>
            <person name="Damon W."/>
            <person name="Desjardin D."/>
            <person name="Finy P."/>
            <person name="Geml J."/>
            <person name="Haridas S."/>
            <person name="Hughes K."/>
            <person name="Justo A."/>
            <person name="Karasinski D."/>
            <person name="Kautmanova I."/>
            <person name="Kiss B."/>
            <person name="Kocsube S."/>
            <person name="Kotiranta H."/>
            <person name="LaButti K.M."/>
            <person name="Lechner B.E."/>
            <person name="Liimatainen K."/>
            <person name="Lipzen A."/>
            <person name="Lukacs Z."/>
            <person name="Mihaltcheva S."/>
            <person name="Morgado L.N."/>
            <person name="Niskanen T."/>
            <person name="Noordeloos M.E."/>
            <person name="Ohm R.A."/>
            <person name="Ortiz-Santana B."/>
            <person name="Ovrebo C."/>
            <person name="Racz N."/>
            <person name="Riley R."/>
            <person name="Savchenko A."/>
            <person name="Shiryaev A."/>
            <person name="Soop K."/>
            <person name="Spirin V."/>
            <person name="Szebenyi C."/>
            <person name="Tomsovsky M."/>
            <person name="Tulloss R.E."/>
            <person name="Uehling J."/>
            <person name="Grigoriev I.V."/>
            <person name="Vagvolgyi C."/>
            <person name="Papp T."/>
            <person name="Martin F.M."/>
            <person name="Miettinen O."/>
            <person name="Hibbett D.S."/>
            <person name="Nagy L.G."/>
        </authorList>
    </citation>
    <scope>NUCLEOTIDE SEQUENCE [LARGE SCALE GENOMIC DNA]</scope>
    <source>
        <strain evidence="1 2">NL-1719</strain>
    </source>
</reference>
<gene>
    <name evidence="1" type="ORF">BDN72DRAFT_846294</name>
</gene>
<keyword evidence="2" id="KW-1185">Reference proteome</keyword>